<dbReference type="EC" id="2.4.1.207" evidence="6"/>
<keyword evidence="3" id="KW-1015">Disulfide bond</keyword>
<comment type="caution">
    <text evidence="8">The sequence shown here is derived from an EMBL/GenBank/DDBJ whole genome shotgun (WGS) entry which is preliminary data.</text>
</comment>
<feature type="non-terminal residue" evidence="8">
    <location>
        <position position="1"/>
    </location>
</feature>
<evidence type="ECO:0000259" key="7">
    <source>
        <dbReference type="PROSITE" id="PS51762"/>
    </source>
</evidence>
<evidence type="ECO:0000313" key="9">
    <source>
        <dbReference type="Proteomes" id="UP001642360"/>
    </source>
</evidence>
<keyword evidence="2 6" id="KW-0378">Hydrolase</keyword>
<feature type="active site" description="Nucleophile" evidence="5">
    <location>
        <position position="93"/>
    </location>
</feature>
<dbReference type="GO" id="GO:0016762">
    <property type="term" value="F:xyloglucan:xyloglucosyl transferase activity"/>
    <property type="evidence" value="ECO:0007669"/>
    <property type="project" value="UniProtKB-EC"/>
</dbReference>
<evidence type="ECO:0000256" key="5">
    <source>
        <dbReference type="PIRSR" id="PIRSR005604-1"/>
    </source>
</evidence>
<dbReference type="PANTHER" id="PTHR31062">
    <property type="entry name" value="XYLOGLUCAN ENDOTRANSGLUCOSYLASE/HYDROLASE PROTEIN 8-RELATED"/>
    <property type="match status" value="1"/>
</dbReference>
<sequence length="231" mass="26772">IFLSSGSPHNLLTLSFHEGFYRLYGEQNIVPYENDKSVSISMDERTSSGFSSQKPYMYGSFSASIKLPEDYTAGVVVAFYVANNQNHPYNHDEIDIEFLGHIDGENWLYSILWNEKQIIYYVDDVPIREVRRTEAMEGDWPSKPMTLYGTIWNGSDWATHGGKYKIDLKYSPFVAKYSDFVLNGCPVNPIQIQPPKCEAPIRAGVTPDQRRKMKNFRRKHMTYSYCYDKNR</sequence>
<evidence type="ECO:0000256" key="4">
    <source>
        <dbReference type="ARBA" id="ARBA00023295"/>
    </source>
</evidence>
<organism evidence="8 9">
    <name type="scientific">Ilex paraguariensis</name>
    <name type="common">yerba mate</name>
    <dbReference type="NCBI Taxonomy" id="185542"/>
    <lineage>
        <taxon>Eukaryota</taxon>
        <taxon>Viridiplantae</taxon>
        <taxon>Streptophyta</taxon>
        <taxon>Embryophyta</taxon>
        <taxon>Tracheophyta</taxon>
        <taxon>Spermatophyta</taxon>
        <taxon>Magnoliopsida</taxon>
        <taxon>eudicotyledons</taxon>
        <taxon>Gunneridae</taxon>
        <taxon>Pentapetalae</taxon>
        <taxon>asterids</taxon>
        <taxon>campanulids</taxon>
        <taxon>Aquifoliales</taxon>
        <taxon>Aquifoliaceae</taxon>
        <taxon>Ilex</taxon>
    </lineage>
</organism>
<keyword evidence="6" id="KW-0134">Cell wall</keyword>
<proteinExistence type="inferred from homology"/>
<dbReference type="InterPro" id="IPR044791">
    <property type="entry name" value="Beta-glucanase/XTH"/>
</dbReference>
<dbReference type="InterPro" id="IPR013320">
    <property type="entry name" value="ConA-like_dom_sf"/>
</dbReference>
<feature type="active site" description="Proton donor" evidence="5">
    <location>
        <position position="97"/>
    </location>
</feature>
<comment type="function">
    <text evidence="6">Catalyzes xyloglucan endohydrolysis (XEH) and/or endotransglycosylation (XET). Cleaves and religates xyloglucan polymers, an essential constituent of the primary cell wall, and thereby participates in cell wall construction of growing tissues.</text>
</comment>
<comment type="PTM">
    <text evidence="6">Contains at least one intrachain disulfide bond essential for its enzymatic activity.</text>
</comment>
<dbReference type="InterPro" id="IPR000757">
    <property type="entry name" value="Beta-glucanase-like"/>
</dbReference>
<dbReference type="PROSITE" id="PS51762">
    <property type="entry name" value="GH16_2"/>
    <property type="match status" value="1"/>
</dbReference>
<evidence type="ECO:0000256" key="1">
    <source>
        <dbReference type="ARBA" id="ARBA00022679"/>
    </source>
</evidence>
<dbReference type="PIRSF" id="PIRSF005604">
    <property type="entry name" value="XET"/>
    <property type="match status" value="1"/>
</dbReference>
<reference evidence="8 9" key="1">
    <citation type="submission" date="2024-02" db="EMBL/GenBank/DDBJ databases">
        <authorList>
            <person name="Vignale AGUSTIN F."/>
            <person name="Sosa J E."/>
            <person name="Modenutti C."/>
        </authorList>
    </citation>
    <scope>NUCLEOTIDE SEQUENCE [LARGE SCALE GENOMIC DNA]</scope>
</reference>
<dbReference type="Gene3D" id="2.60.120.200">
    <property type="match status" value="2"/>
</dbReference>
<dbReference type="GO" id="GO:0016798">
    <property type="term" value="F:hydrolase activity, acting on glycosyl bonds"/>
    <property type="evidence" value="ECO:0007669"/>
    <property type="project" value="UniProtKB-KW"/>
</dbReference>
<dbReference type="Pfam" id="PF06955">
    <property type="entry name" value="XET_C"/>
    <property type="match status" value="1"/>
</dbReference>
<dbReference type="InterPro" id="IPR010713">
    <property type="entry name" value="XET_C"/>
</dbReference>
<dbReference type="GO" id="GO:0071555">
    <property type="term" value="P:cell wall organization"/>
    <property type="evidence" value="ECO:0007669"/>
    <property type="project" value="UniProtKB-KW"/>
</dbReference>
<name>A0ABC8QWT1_9AQUA</name>
<keyword evidence="4 6" id="KW-0326">Glycosidase</keyword>
<dbReference type="Proteomes" id="UP001642360">
    <property type="component" value="Unassembled WGS sequence"/>
</dbReference>
<dbReference type="EMBL" id="CAUOFW020000809">
    <property type="protein sequence ID" value="CAK9137206.1"/>
    <property type="molecule type" value="Genomic_DNA"/>
</dbReference>
<evidence type="ECO:0000256" key="3">
    <source>
        <dbReference type="ARBA" id="ARBA00023157"/>
    </source>
</evidence>
<keyword evidence="6" id="KW-0961">Cell wall biogenesis/degradation</keyword>
<dbReference type="GO" id="GO:0048046">
    <property type="term" value="C:apoplast"/>
    <property type="evidence" value="ECO:0007669"/>
    <property type="project" value="UniProtKB-SubCell"/>
</dbReference>
<protein>
    <recommendedName>
        <fullName evidence="6">Xyloglucan endotransglucosylase/hydrolase</fullName>
        <ecNumber evidence="6">2.4.1.207</ecNumber>
    </recommendedName>
</protein>
<comment type="similarity">
    <text evidence="6">Belongs to the glycosyl hydrolase 16 family.</text>
</comment>
<keyword evidence="9" id="KW-1185">Reference proteome</keyword>
<keyword evidence="6" id="KW-0964">Secreted</keyword>
<accession>A0ABC8QWT1</accession>
<keyword evidence="1 6" id="KW-0808">Transferase</keyword>
<keyword evidence="6" id="KW-0052">Apoplast</keyword>
<dbReference type="InterPro" id="IPR016455">
    <property type="entry name" value="XTH"/>
</dbReference>
<dbReference type="Pfam" id="PF00722">
    <property type="entry name" value="Glyco_hydro_16"/>
    <property type="match status" value="2"/>
</dbReference>
<evidence type="ECO:0000256" key="2">
    <source>
        <dbReference type="ARBA" id="ARBA00022801"/>
    </source>
</evidence>
<gene>
    <name evidence="8" type="ORF">ILEXP_LOCUS4229</name>
</gene>
<feature type="domain" description="GH16" evidence="7">
    <location>
        <begin position="1"/>
        <end position="177"/>
    </location>
</feature>
<dbReference type="SUPFAM" id="SSF49899">
    <property type="entry name" value="Concanavalin A-like lectins/glucanases"/>
    <property type="match status" value="1"/>
</dbReference>
<comment type="subcellular location">
    <subcellularLocation>
        <location evidence="6">Secreted</location>
        <location evidence="6">Cell wall</location>
    </subcellularLocation>
    <subcellularLocation>
        <location evidence="6">Secreted</location>
        <location evidence="6">Extracellular space</location>
        <location evidence="6">Apoplast</location>
    </subcellularLocation>
</comment>
<evidence type="ECO:0000313" key="8">
    <source>
        <dbReference type="EMBL" id="CAK9137206.1"/>
    </source>
</evidence>
<evidence type="ECO:0000256" key="6">
    <source>
        <dbReference type="RuleBase" id="RU361120"/>
    </source>
</evidence>
<dbReference type="AlphaFoldDB" id="A0ABC8QWT1"/>